<dbReference type="Pfam" id="PF19515">
    <property type="entry name" value="DUF6048"/>
    <property type="match status" value="1"/>
</dbReference>
<feature type="chain" id="PRO_5046164966" evidence="1">
    <location>
        <begin position="21"/>
        <end position="236"/>
    </location>
</feature>
<evidence type="ECO:0000256" key="1">
    <source>
        <dbReference type="SAM" id="SignalP"/>
    </source>
</evidence>
<evidence type="ECO:0000313" key="3">
    <source>
        <dbReference type="Proteomes" id="UP001596978"/>
    </source>
</evidence>
<name>A0ABW3CV62_9FLAO</name>
<keyword evidence="3" id="KW-1185">Reference proteome</keyword>
<keyword evidence="1" id="KW-0732">Signal</keyword>
<reference evidence="3" key="1">
    <citation type="journal article" date="2019" name="Int. J. Syst. Evol. Microbiol.">
        <title>The Global Catalogue of Microorganisms (GCM) 10K type strain sequencing project: providing services to taxonomists for standard genome sequencing and annotation.</title>
        <authorList>
            <consortium name="The Broad Institute Genomics Platform"/>
            <consortium name="The Broad Institute Genome Sequencing Center for Infectious Disease"/>
            <person name="Wu L."/>
            <person name="Ma J."/>
        </authorList>
    </citation>
    <scope>NUCLEOTIDE SEQUENCE [LARGE SCALE GENOMIC DNA]</scope>
    <source>
        <strain evidence="3">CCUG 62952</strain>
    </source>
</reference>
<evidence type="ECO:0000313" key="2">
    <source>
        <dbReference type="EMBL" id="MFD0860947.1"/>
    </source>
</evidence>
<sequence length="236" mass="26700">MSGYFISLLCCLLVVTSSFAQETERDSIAYKEKYGIRLGADIVRPTRTFLDDDYSSFEIVGDYRISRKFYIAAELGSEERTKNDDRLNYTTTGSYIKVGFDYNFYENWMGMENAIYGGLRFGISTHKQTLNSYQIYTIDQAWGEGGLLGADPDILGEYDGLSGQWIEVVFGIKVETFNNLYIGASARLHSLLSDTAPSTFDNLYIPGFNKVTSDNSFGASFNYTISYLIPIYKKKK</sequence>
<comment type="caution">
    <text evidence="2">The sequence shown here is derived from an EMBL/GenBank/DDBJ whole genome shotgun (WGS) entry which is preliminary data.</text>
</comment>
<organism evidence="2 3">
    <name type="scientific">Sungkyunkwania multivorans</name>
    <dbReference type="NCBI Taxonomy" id="1173618"/>
    <lineage>
        <taxon>Bacteria</taxon>
        <taxon>Pseudomonadati</taxon>
        <taxon>Bacteroidota</taxon>
        <taxon>Flavobacteriia</taxon>
        <taxon>Flavobacteriales</taxon>
        <taxon>Flavobacteriaceae</taxon>
        <taxon>Sungkyunkwania</taxon>
    </lineage>
</organism>
<accession>A0ABW3CV62</accession>
<gene>
    <name evidence="2" type="ORF">ACFQ1M_01900</name>
</gene>
<dbReference type="InterPro" id="IPR046111">
    <property type="entry name" value="DUF6048"/>
</dbReference>
<dbReference type="RefSeq" id="WP_386403024.1">
    <property type="nucleotide sequence ID" value="NZ_JBHTJH010000002.1"/>
</dbReference>
<feature type="signal peptide" evidence="1">
    <location>
        <begin position="1"/>
        <end position="20"/>
    </location>
</feature>
<dbReference type="Proteomes" id="UP001596978">
    <property type="component" value="Unassembled WGS sequence"/>
</dbReference>
<proteinExistence type="predicted"/>
<protein>
    <submittedName>
        <fullName evidence="2">DUF6048 family protein</fullName>
    </submittedName>
</protein>
<dbReference type="EMBL" id="JBHTJH010000002">
    <property type="protein sequence ID" value="MFD0860947.1"/>
    <property type="molecule type" value="Genomic_DNA"/>
</dbReference>